<accession>A0AAW0GVJ6</accession>
<gene>
    <name evidence="2" type="ORF">QCA50_001704</name>
</gene>
<dbReference type="Proteomes" id="UP001385951">
    <property type="component" value="Unassembled WGS sequence"/>
</dbReference>
<dbReference type="AlphaFoldDB" id="A0AAW0GVJ6"/>
<sequence length="496" mass="56255">MFSMTIALFAGAELNETCGSPTFRPHTQAILLALIRRVLQPVDPLNSLAVITPSPTVDLPQTIILKYSSVVPWSWRVWSDNRVLDSEIIDHLTCTWLFDINKPSLRDQQYPWQESIYTTVHGAPSAAISSFARAFRHFSACLKSNEILSTESLCTLHRLCWVTTQLLRIPESTQTSFEPIIEDICQSICYVFILLEDPEKDSYIKNLALEYLTLVTPKIVRPVLMKCTQDPKLFAKLDEKLTSLTRKIRTRSLSDTELVVIRQMLHFLTIAWNCDVTKLAYRQTTTAFLAALLDLLITHPTDRYEDALADALVTALALVERLRRRPDFKDINKLWDDDSIWTLCLRHESSNLAVASAFSAYIEACGGNRQCQSLTVLDAWDHIRDVMMLIVHHEFLEDDEAIALLIIPSISSALENIFIHLGETSREFIDASPWTSNLSDSLHELASHPSDDEYISILQSRLTLDVPWLLRKASNKPKASKPNVEEAGEEVYIPST</sequence>
<reference evidence="2 3" key="1">
    <citation type="submission" date="2022-09" db="EMBL/GenBank/DDBJ databases">
        <authorList>
            <person name="Palmer J.M."/>
        </authorList>
    </citation>
    <scope>NUCLEOTIDE SEQUENCE [LARGE SCALE GENOMIC DNA]</scope>
    <source>
        <strain evidence="2 3">DSM 7382</strain>
    </source>
</reference>
<keyword evidence="3" id="KW-1185">Reference proteome</keyword>
<comment type="caution">
    <text evidence="2">The sequence shown here is derived from an EMBL/GenBank/DDBJ whole genome shotgun (WGS) entry which is preliminary data.</text>
</comment>
<proteinExistence type="predicted"/>
<dbReference type="EMBL" id="JASBNA010000002">
    <property type="protein sequence ID" value="KAK7694518.1"/>
    <property type="molecule type" value="Genomic_DNA"/>
</dbReference>
<evidence type="ECO:0000313" key="2">
    <source>
        <dbReference type="EMBL" id="KAK7694518.1"/>
    </source>
</evidence>
<protein>
    <submittedName>
        <fullName evidence="2">Uncharacterized protein</fullName>
    </submittedName>
</protein>
<name>A0AAW0GVJ6_9APHY</name>
<evidence type="ECO:0000313" key="3">
    <source>
        <dbReference type="Proteomes" id="UP001385951"/>
    </source>
</evidence>
<evidence type="ECO:0000256" key="1">
    <source>
        <dbReference type="SAM" id="MobiDB-lite"/>
    </source>
</evidence>
<organism evidence="2 3">
    <name type="scientific">Cerrena zonata</name>
    <dbReference type="NCBI Taxonomy" id="2478898"/>
    <lineage>
        <taxon>Eukaryota</taxon>
        <taxon>Fungi</taxon>
        <taxon>Dikarya</taxon>
        <taxon>Basidiomycota</taxon>
        <taxon>Agaricomycotina</taxon>
        <taxon>Agaricomycetes</taxon>
        <taxon>Polyporales</taxon>
        <taxon>Cerrenaceae</taxon>
        <taxon>Cerrena</taxon>
    </lineage>
</organism>
<feature type="region of interest" description="Disordered" evidence="1">
    <location>
        <begin position="475"/>
        <end position="496"/>
    </location>
</feature>